<dbReference type="PANTHER" id="PTHR48013:SF9">
    <property type="entry name" value="DUAL SPECIFICITY MITOGEN-ACTIVATED PROTEIN KINASE KINASE 5"/>
    <property type="match status" value="1"/>
</dbReference>
<comment type="catalytic activity">
    <reaction evidence="8">
        <text>L-threonyl-[protein] + ATP = O-phospho-L-threonyl-[protein] + ADP + H(+)</text>
        <dbReference type="Rhea" id="RHEA:46608"/>
        <dbReference type="Rhea" id="RHEA-COMP:11060"/>
        <dbReference type="Rhea" id="RHEA-COMP:11605"/>
        <dbReference type="ChEBI" id="CHEBI:15378"/>
        <dbReference type="ChEBI" id="CHEBI:30013"/>
        <dbReference type="ChEBI" id="CHEBI:30616"/>
        <dbReference type="ChEBI" id="CHEBI:61977"/>
        <dbReference type="ChEBI" id="CHEBI:456216"/>
        <dbReference type="EC" id="2.7.12.2"/>
    </reaction>
</comment>
<organism evidence="12">
    <name type="scientific">Aureoumbra lagunensis</name>
    <dbReference type="NCBI Taxonomy" id="44058"/>
    <lineage>
        <taxon>Eukaryota</taxon>
        <taxon>Sar</taxon>
        <taxon>Stramenopiles</taxon>
        <taxon>Ochrophyta</taxon>
        <taxon>Pelagophyceae</taxon>
        <taxon>Pelagomonadales</taxon>
        <taxon>Aureoumbra</taxon>
    </lineage>
</organism>
<comment type="catalytic activity">
    <reaction evidence="9">
        <text>L-tyrosyl-[protein] + ATP = O-phospho-L-tyrosyl-[protein] + ADP + H(+)</text>
        <dbReference type="Rhea" id="RHEA:10596"/>
        <dbReference type="Rhea" id="RHEA-COMP:10136"/>
        <dbReference type="Rhea" id="RHEA-COMP:20101"/>
        <dbReference type="ChEBI" id="CHEBI:15378"/>
        <dbReference type="ChEBI" id="CHEBI:30616"/>
        <dbReference type="ChEBI" id="CHEBI:46858"/>
        <dbReference type="ChEBI" id="CHEBI:61978"/>
        <dbReference type="ChEBI" id="CHEBI:456216"/>
        <dbReference type="EC" id="2.7.12.2"/>
    </reaction>
</comment>
<dbReference type="AlphaFoldDB" id="A0A7S3NPV0"/>
<evidence type="ECO:0000256" key="10">
    <source>
        <dbReference type="SAM" id="MobiDB-lite"/>
    </source>
</evidence>
<evidence type="ECO:0000256" key="5">
    <source>
        <dbReference type="ARBA" id="ARBA00038035"/>
    </source>
</evidence>
<evidence type="ECO:0000256" key="8">
    <source>
        <dbReference type="ARBA" id="ARBA00049299"/>
    </source>
</evidence>
<keyword evidence="1" id="KW-0808">Transferase</keyword>
<dbReference type="Pfam" id="PF00069">
    <property type="entry name" value="Pkinase"/>
    <property type="match status" value="1"/>
</dbReference>
<proteinExistence type="inferred from homology"/>
<dbReference type="SUPFAM" id="SSF56112">
    <property type="entry name" value="Protein kinase-like (PK-like)"/>
    <property type="match status" value="1"/>
</dbReference>
<evidence type="ECO:0000259" key="11">
    <source>
        <dbReference type="PROSITE" id="PS50011"/>
    </source>
</evidence>
<keyword evidence="3" id="KW-0418">Kinase</keyword>
<dbReference type="Gene3D" id="1.10.510.10">
    <property type="entry name" value="Transferase(Phosphotransferase) domain 1"/>
    <property type="match status" value="1"/>
</dbReference>
<comment type="catalytic activity">
    <reaction evidence="7">
        <text>L-seryl-[protein] + ATP = O-phospho-L-seryl-[protein] + ADP + H(+)</text>
        <dbReference type="Rhea" id="RHEA:17989"/>
        <dbReference type="Rhea" id="RHEA-COMP:9863"/>
        <dbReference type="Rhea" id="RHEA-COMP:11604"/>
        <dbReference type="ChEBI" id="CHEBI:15378"/>
        <dbReference type="ChEBI" id="CHEBI:29999"/>
        <dbReference type="ChEBI" id="CHEBI:30616"/>
        <dbReference type="ChEBI" id="CHEBI:83421"/>
        <dbReference type="ChEBI" id="CHEBI:456216"/>
        <dbReference type="EC" id="2.7.12.2"/>
    </reaction>
</comment>
<sequence length="837" mass="92701">MPVVLAIERETVSRRGPSSNVENMMSSLQSQMGLWLSEHAKLTGSENLEYARNLARKYENVENLRFFQESDFIACGMRPSHARKAAKAAALERNSSSSMMITMQDDENAVCSVQVNIEELKNALEIFSRNQEPQIVLAGNGKKFILNALDHRSMNTEISDDEETIASINTPRAGKNNQDDDILMHQSVSTRKSPVNFFLPHRPVAQKKTENCPKNLPPIKLDVSETTSLGQHSSRGTKRPIVWDEHSPQLGARARIGTSKFSPPRHCTPTAELESTALARRQSFAAPIEKKDVNQTPRIHQFGRSRSLSIDDNTQHQQARAEDNIKKSTLSARTSLPLRLKMDLASVNSERLEDSYDFTTSGTLLDWRSGIQILGARDLEQQHKQQNKVSPVVTTKAKSISPLSLTRTMSKRQGPKPTNAVAGIAVEDLVMLGELGRGACASVRRALHVPTLRLVAVKMVAVHDDGKRRQLLTELAALHQVSAIPLQGNGSTAMTESKDIAHIVAFYGAFTDPNAGCVCAVLEFMDGRSLHDVMESRNWQPLDDDALAVIAHGCVHALAVLHQNRQLHRDIKPSNVLLDSKWRVKLSDFGVSRAVDNTLGVARTYVGTLVFMAPERVVGNDYSFPSDLWSLGLCLATVALGRVPLPQNEGYWAVVRTICEEDSEQPRLDINEGRDHNLCHLTNACLSRKAQDRPTITDLLVHPYILRGANTLQVALNTIGTPNFRPPIWHTTAGIHQKTSPENLADLTEIARRACAWHRHTETQSHFWADDTLAGIADQLSIPYTIVARVFQEQTALLRQQVIPFPARPANLPNAIGAFPFSSSSNSFNHIHKTVSS</sequence>
<dbReference type="EMBL" id="HBIJ01018593">
    <property type="protein sequence ID" value="CAE0371462.1"/>
    <property type="molecule type" value="Transcribed_RNA"/>
</dbReference>
<dbReference type="InterPro" id="IPR000719">
    <property type="entry name" value="Prot_kinase_dom"/>
</dbReference>
<evidence type="ECO:0000313" key="12">
    <source>
        <dbReference type="EMBL" id="CAE0371462.1"/>
    </source>
</evidence>
<feature type="region of interest" description="Disordered" evidence="10">
    <location>
        <begin position="226"/>
        <end position="249"/>
    </location>
</feature>
<evidence type="ECO:0000256" key="2">
    <source>
        <dbReference type="ARBA" id="ARBA00022741"/>
    </source>
</evidence>
<dbReference type="EC" id="2.7.12.2" evidence="6"/>
<keyword evidence="2" id="KW-0547">Nucleotide-binding</keyword>
<dbReference type="PROSITE" id="PS50011">
    <property type="entry name" value="PROTEIN_KINASE_DOM"/>
    <property type="match status" value="1"/>
</dbReference>
<evidence type="ECO:0000256" key="1">
    <source>
        <dbReference type="ARBA" id="ARBA00022679"/>
    </source>
</evidence>
<evidence type="ECO:0000256" key="9">
    <source>
        <dbReference type="ARBA" id="ARBA00051693"/>
    </source>
</evidence>
<dbReference type="SMART" id="SM00220">
    <property type="entry name" value="S_TKc"/>
    <property type="match status" value="1"/>
</dbReference>
<accession>A0A7S3NPV0</accession>
<comment type="similarity">
    <text evidence="5">Belongs to the protein kinase superfamily. STE Ser/Thr protein kinase family. MAP kinase kinase subfamily.</text>
</comment>
<keyword evidence="4" id="KW-0067">ATP-binding</keyword>
<protein>
    <recommendedName>
        <fullName evidence="6">mitogen-activated protein kinase kinase</fullName>
        <ecNumber evidence="6">2.7.12.2</ecNumber>
    </recommendedName>
</protein>
<dbReference type="GO" id="GO:0004708">
    <property type="term" value="F:MAP kinase kinase activity"/>
    <property type="evidence" value="ECO:0007669"/>
    <property type="project" value="UniProtKB-EC"/>
</dbReference>
<evidence type="ECO:0000256" key="7">
    <source>
        <dbReference type="ARBA" id="ARBA00049014"/>
    </source>
</evidence>
<evidence type="ECO:0000256" key="4">
    <source>
        <dbReference type="ARBA" id="ARBA00022840"/>
    </source>
</evidence>
<gene>
    <name evidence="12" type="ORF">ALAG00032_LOCUS12244</name>
</gene>
<reference evidence="12" key="1">
    <citation type="submission" date="2021-01" db="EMBL/GenBank/DDBJ databases">
        <authorList>
            <person name="Corre E."/>
            <person name="Pelletier E."/>
            <person name="Niang G."/>
            <person name="Scheremetjew M."/>
            <person name="Finn R."/>
            <person name="Kale V."/>
            <person name="Holt S."/>
            <person name="Cochrane G."/>
            <person name="Meng A."/>
            <person name="Brown T."/>
            <person name="Cohen L."/>
        </authorList>
    </citation>
    <scope>NUCLEOTIDE SEQUENCE</scope>
    <source>
        <strain evidence="12">CCMP1510</strain>
    </source>
</reference>
<evidence type="ECO:0000256" key="3">
    <source>
        <dbReference type="ARBA" id="ARBA00022777"/>
    </source>
</evidence>
<dbReference type="GO" id="GO:0005524">
    <property type="term" value="F:ATP binding"/>
    <property type="evidence" value="ECO:0007669"/>
    <property type="project" value="UniProtKB-KW"/>
</dbReference>
<name>A0A7S3NPV0_9STRA</name>
<evidence type="ECO:0000256" key="6">
    <source>
        <dbReference type="ARBA" id="ARBA00038999"/>
    </source>
</evidence>
<feature type="domain" description="Protein kinase" evidence="11">
    <location>
        <begin position="429"/>
        <end position="705"/>
    </location>
</feature>
<dbReference type="Gene3D" id="3.30.200.20">
    <property type="entry name" value="Phosphorylase Kinase, domain 1"/>
    <property type="match status" value="1"/>
</dbReference>
<dbReference type="InterPro" id="IPR011009">
    <property type="entry name" value="Kinase-like_dom_sf"/>
</dbReference>
<dbReference type="PANTHER" id="PTHR48013">
    <property type="entry name" value="DUAL SPECIFICITY MITOGEN-ACTIVATED PROTEIN KINASE KINASE 5-RELATED"/>
    <property type="match status" value="1"/>
</dbReference>